<gene>
    <name evidence="9" type="primary">uao</name>
    <name evidence="9" type="ORF">Csp1_20880</name>
</gene>
<dbReference type="AlphaFoldDB" id="A0A2Z3YRE3"/>
<evidence type="ECO:0000256" key="7">
    <source>
        <dbReference type="SAM" id="MobiDB-lite"/>
    </source>
</evidence>
<evidence type="ECO:0000313" key="9">
    <source>
        <dbReference type="EMBL" id="AWT26849.1"/>
    </source>
</evidence>
<feature type="region of interest" description="Disordered" evidence="7">
    <location>
        <begin position="1"/>
        <end position="21"/>
    </location>
</feature>
<dbReference type="GO" id="GO:0051997">
    <property type="term" value="F:2-oxo-4-hydroxy-4-carboxy-5-ureidoimidazoline decarboxylase activity"/>
    <property type="evidence" value="ECO:0007669"/>
    <property type="project" value="UniProtKB-EC"/>
</dbReference>
<dbReference type="SUPFAM" id="SSF158694">
    <property type="entry name" value="UraD-Like"/>
    <property type="match status" value="1"/>
</dbReference>
<organism evidence="9 10">
    <name type="scientific">Corynebacterium provencense</name>
    <dbReference type="NCBI Taxonomy" id="1737425"/>
    <lineage>
        <taxon>Bacteria</taxon>
        <taxon>Bacillati</taxon>
        <taxon>Actinomycetota</taxon>
        <taxon>Actinomycetes</taxon>
        <taxon>Mycobacteriales</taxon>
        <taxon>Corynebacteriaceae</taxon>
        <taxon>Corynebacterium</taxon>
    </lineage>
</organism>
<dbReference type="InterPro" id="IPR036778">
    <property type="entry name" value="OHCU_decarboxylase_sf"/>
</dbReference>
<dbReference type="GO" id="GO:0006144">
    <property type="term" value="P:purine nucleobase metabolic process"/>
    <property type="evidence" value="ECO:0007669"/>
    <property type="project" value="UniProtKB-KW"/>
</dbReference>
<evidence type="ECO:0000313" key="10">
    <source>
        <dbReference type="Proteomes" id="UP000247696"/>
    </source>
</evidence>
<dbReference type="Pfam" id="PF09349">
    <property type="entry name" value="OHCU_decarbox"/>
    <property type="match status" value="1"/>
</dbReference>
<dbReference type="RefSeq" id="WP_066590115.1">
    <property type="nucleotide sequence ID" value="NZ_CABKVS010000003.1"/>
</dbReference>
<name>A0A2Z3YRE3_9CORY</name>
<reference evidence="10" key="1">
    <citation type="submission" date="2017-11" db="EMBL/GenBank/DDBJ databases">
        <title>Otitis media/interna in a cat caused by the recently described species Corynebacterium provencense.</title>
        <authorList>
            <person name="Kittl S."/>
            <person name="Brodard I."/>
            <person name="Rychener L."/>
            <person name="Jores J."/>
            <person name="Roosje P."/>
            <person name="Gobeli Brawand S."/>
        </authorList>
    </citation>
    <scope>NUCLEOTIDE SEQUENCE [LARGE SCALE GENOMIC DNA]</scope>
    <source>
        <strain evidence="10">17KM38</strain>
    </source>
</reference>
<dbReference type="KEGG" id="cpre:Csp1_20880"/>
<dbReference type="STRING" id="1737425.GCA_900049755_02777"/>
<dbReference type="GO" id="GO:0019628">
    <property type="term" value="P:urate catabolic process"/>
    <property type="evidence" value="ECO:0007669"/>
    <property type="project" value="TreeGrafter"/>
</dbReference>
<accession>A0A2Z3YRE3</accession>
<dbReference type="Gene3D" id="1.10.3330.10">
    <property type="entry name" value="Oxo-4-hydroxy-4-carboxy-5-ureidoimidazoline decarboxylase"/>
    <property type="match status" value="1"/>
</dbReference>
<feature type="compositionally biased region" description="Polar residues" evidence="7">
    <location>
        <begin position="1"/>
        <end position="14"/>
    </location>
</feature>
<protein>
    <recommendedName>
        <fullName evidence="3">2-oxo-4-hydroxy-4-carboxy-5-ureidoimidazoline decarboxylase</fullName>
        <ecNumber evidence="3">4.1.1.97</ecNumber>
    </recommendedName>
</protein>
<comment type="pathway">
    <text evidence="2">Purine metabolism; urate degradation; (S)-allantoin from urate: step 3/3.</text>
</comment>
<dbReference type="PANTHER" id="PTHR43466">
    <property type="entry name" value="2-OXO-4-HYDROXY-4-CARBOXY-5-UREIDOIMIDAZOLINE DECARBOXYLASE-RELATED"/>
    <property type="match status" value="1"/>
</dbReference>
<proteinExistence type="predicted"/>
<comment type="catalytic activity">
    <reaction evidence="1">
        <text>5-hydroxy-2-oxo-4-ureido-2,5-dihydro-1H-imidazole-5-carboxylate + H(+) = (S)-allantoin + CO2</text>
        <dbReference type="Rhea" id="RHEA:26301"/>
        <dbReference type="ChEBI" id="CHEBI:15378"/>
        <dbReference type="ChEBI" id="CHEBI:15678"/>
        <dbReference type="ChEBI" id="CHEBI:16526"/>
        <dbReference type="ChEBI" id="CHEBI:58639"/>
        <dbReference type="EC" id="4.1.1.97"/>
    </reaction>
</comment>
<evidence type="ECO:0000256" key="4">
    <source>
        <dbReference type="ARBA" id="ARBA00022631"/>
    </source>
</evidence>
<keyword evidence="6" id="KW-0456">Lyase</keyword>
<evidence type="ECO:0000259" key="8">
    <source>
        <dbReference type="Pfam" id="PF09349"/>
    </source>
</evidence>
<evidence type="ECO:0000256" key="5">
    <source>
        <dbReference type="ARBA" id="ARBA00022793"/>
    </source>
</evidence>
<dbReference type="EC" id="4.1.1.97" evidence="3"/>
<keyword evidence="10" id="KW-1185">Reference proteome</keyword>
<sequence>MTESQAIAENSSDSELIAPTRTATPFHTTLAELNRMTPAQISAMIGDLLYNPTLGEEVAAAAPFRNLEHLLDVAHRELLRMPRVEVLDSIQAHPVLGEQTSDIYSREEQSFILESPPEVLSEIADLCRRYEERFHHLFLVCAQGIGGHEVLRLLRRRLENPTVTEWETTVRELGRINTLRLRSVVKG</sequence>
<evidence type="ECO:0000256" key="2">
    <source>
        <dbReference type="ARBA" id="ARBA00004754"/>
    </source>
</evidence>
<feature type="domain" description="Oxo-4-hydroxy-4-carboxy-5-ureidoimidazoline decarboxylase" evidence="8">
    <location>
        <begin position="34"/>
        <end position="182"/>
    </location>
</feature>
<dbReference type="EMBL" id="CP024988">
    <property type="protein sequence ID" value="AWT26849.1"/>
    <property type="molecule type" value="Genomic_DNA"/>
</dbReference>
<dbReference type="PANTHER" id="PTHR43466:SF1">
    <property type="entry name" value="2-OXO-4-HYDROXY-4-CARBOXY-5-UREIDOIMIDAZOLINE DECARBOXYLASE-RELATED"/>
    <property type="match status" value="1"/>
</dbReference>
<keyword evidence="5" id="KW-0210">Decarboxylase</keyword>
<dbReference type="InterPro" id="IPR018020">
    <property type="entry name" value="OHCU_decarboxylase"/>
</dbReference>
<evidence type="ECO:0000256" key="6">
    <source>
        <dbReference type="ARBA" id="ARBA00023239"/>
    </source>
</evidence>
<evidence type="ECO:0000256" key="3">
    <source>
        <dbReference type="ARBA" id="ARBA00012257"/>
    </source>
</evidence>
<evidence type="ECO:0000256" key="1">
    <source>
        <dbReference type="ARBA" id="ARBA00001163"/>
    </source>
</evidence>
<dbReference type="OrthoDB" id="5243781at2"/>
<keyword evidence="4" id="KW-0659">Purine metabolism</keyword>
<dbReference type="Proteomes" id="UP000247696">
    <property type="component" value="Chromosome"/>
</dbReference>